<evidence type="ECO:0000256" key="3">
    <source>
        <dbReference type="RuleBase" id="RU369004"/>
    </source>
</evidence>
<dbReference type="InterPro" id="IPR008207">
    <property type="entry name" value="Sig_transdc_His_kin_Hpt_dom"/>
</dbReference>
<comment type="caution">
    <text evidence="5">The sequence shown here is derived from an EMBL/GenBank/DDBJ whole genome shotgun (WGS) entry which is preliminary data.</text>
</comment>
<comment type="subcellular location">
    <subcellularLocation>
        <location evidence="3">Cytoplasm</location>
        <location evidence="3">Cytosol</location>
    </subcellularLocation>
    <subcellularLocation>
        <location evidence="3">Nucleus</location>
    </subcellularLocation>
</comment>
<keyword evidence="1 3" id="KW-0932">Cytokinin signaling pathway</keyword>
<gene>
    <name evidence="5" type="ORF">RJ641_010462</name>
</gene>
<evidence type="ECO:0000259" key="4">
    <source>
        <dbReference type="Pfam" id="PF01627"/>
    </source>
</evidence>
<evidence type="ECO:0000313" key="6">
    <source>
        <dbReference type="Proteomes" id="UP001370490"/>
    </source>
</evidence>
<comment type="domain">
    <text evidence="3">Histidine-containing phosphotransfer domain (HPt) contains an active histidine that mediates the phosphotransfer.</text>
</comment>
<dbReference type="GO" id="GO:0005829">
    <property type="term" value="C:cytosol"/>
    <property type="evidence" value="ECO:0007669"/>
    <property type="project" value="UniProtKB-SubCell"/>
</dbReference>
<evidence type="ECO:0000256" key="1">
    <source>
        <dbReference type="ARBA" id="ARBA00022864"/>
    </source>
</evidence>
<feature type="domain" description="HPt" evidence="4">
    <location>
        <begin position="21"/>
        <end position="86"/>
    </location>
</feature>
<evidence type="ECO:0000313" key="5">
    <source>
        <dbReference type="EMBL" id="KAK6924262.1"/>
    </source>
</evidence>
<name>A0AAN8V7M6_9MAGN</name>
<proteinExistence type="predicted"/>
<accession>A0AAN8V7M6</accession>
<dbReference type="SUPFAM" id="SSF47226">
    <property type="entry name" value="Histidine-containing phosphotransfer domain, HPT domain"/>
    <property type="match status" value="1"/>
</dbReference>
<dbReference type="PANTHER" id="PTHR28242">
    <property type="entry name" value="PHOSPHORELAY INTERMEDIATE PROTEIN YPD1"/>
    <property type="match status" value="1"/>
</dbReference>
<keyword evidence="2 3" id="KW-0902">Two-component regulatory system</keyword>
<reference evidence="5 6" key="1">
    <citation type="submission" date="2023-12" db="EMBL/GenBank/DDBJ databases">
        <title>A high-quality genome assembly for Dillenia turbinata (Dilleniales).</title>
        <authorList>
            <person name="Chanderbali A."/>
        </authorList>
    </citation>
    <scope>NUCLEOTIDE SEQUENCE [LARGE SCALE GENOMIC DNA]</scope>
    <source>
        <strain evidence="5">LSX21</strain>
        <tissue evidence="5">Leaf</tissue>
    </source>
</reference>
<comment type="function">
    <text evidence="3">Functions as a two-component phosphorelay mediators between cytokinin sensor histidine kinases and response regulators (B-type ARRs). Plays an important role in propagating cytokinin signal transduction.</text>
</comment>
<dbReference type="GO" id="GO:0009736">
    <property type="term" value="P:cytokinin-activated signaling pathway"/>
    <property type="evidence" value="ECO:0007669"/>
    <property type="project" value="UniProtKB-KW"/>
</dbReference>
<dbReference type="AlphaFoldDB" id="A0AAN8V7M6"/>
<sequence length="104" mass="11547">MKLNSMLEDLLDDANPNFVEEVVTSFYGASDGLIHSIKQPLESNPLDFNRPEAHMHQFKGSSSSIGARRVKSECTQFGEYCNARNAEGYAHNQTTQSIASIPVR</sequence>
<dbReference type="EMBL" id="JBAMMX010000017">
    <property type="protein sequence ID" value="KAK6924262.1"/>
    <property type="molecule type" value="Genomic_DNA"/>
</dbReference>
<dbReference type="PANTHER" id="PTHR28242:SF43">
    <property type="entry name" value="HISTIDINE-CONTAINING PHOSPHOTRANSFER PROTEIN 4"/>
    <property type="match status" value="1"/>
</dbReference>
<dbReference type="GO" id="GO:0005634">
    <property type="term" value="C:nucleus"/>
    <property type="evidence" value="ECO:0007669"/>
    <property type="project" value="UniProtKB-SubCell"/>
</dbReference>
<organism evidence="5 6">
    <name type="scientific">Dillenia turbinata</name>
    <dbReference type="NCBI Taxonomy" id="194707"/>
    <lineage>
        <taxon>Eukaryota</taxon>
        <taxon>Viridiplantae</taxon>
        <taxon>Streptophyta</taxon>
        <taxon>Embryophyta</taxon>
        <taxon>Tracheophyta</taxon>
        <taxon>Spermatophyta</taxon>
        <taxon>Magnoliopsida</taxon>
        <taxon>eudicotyledons</taxon>
        <taxon>Gunneridae</taxon>
        <taxon>Pentapetalae</taxon>
        <taxon>Dilleniales</taxon>
        <taxon>Dilleniaceae</taxon>
        <taxon>Dillenia</taxon>
    </lineage>
</organism>
<dbReference type="InterPro" id="IPR036641">
    <property type="entry name" value="HPT_dom_sf"/>
</dbReference>
<keyword evidence="5" id="KW-0808">Transferase</keyword>
<dbReference type="GO" id="GO:0043424">
    <property type="term" value="F:protein histidine kinase binding"/>
    <property type="evidence" value="ECO:0007669"/>
    <property type="project" value="UniProtKB-UniRule"/>
</dbReference>
<dbReference type="GO" id="GO:0000160">
    <property type="term" value="P:phosphorelay signal transduction system"/>
    <property type="evidence" value="ECO:0007669"/>
    <property type="project" value="UniProtKB-UniRule"/>
</dbReference>
<keyword evidence="5" id="KW-0418">Kinase</keyword>
<dbReference type="Proteomes" id="UP001370490">
    <property type="component" value="Unassembled WGS sequence"/>
</dbReference>
<dbReference type="GO" id="GO:0009927">
    <property type="term" value="F:histidine phosphotransfer kinase activity"/>
    <property type="evidence" value="ECO:0007669"/>
    <property type="project" value="UniProtKB-UniRule"/>
</dbReference>
<keyword evidence="6" id="KW-1185">Reference proteome</keyword>
<dbReference type="Gene3D" id="1.20.120.160">
    <property type="entry name" value="HPT domain"/>
    <property type="match status" value="1"/>
</dbReference>
<dbReference type="InterPro" id="IPR045871">
    <property type="entry name" value="AHP1-5/YPD1"/>
</dbReference>
<protein>
    <recommendedName>
        <fullName evidence="3">Histidine-containing phosphotransfer protein</fullName>
    </recommendedName>
</protein>
<evidence type="ECO:0000256" key="2">
    <source>
        <dbReference type="ARBA" id="ARBA00023012"/>
    </source>
</evidence>
<dbReference type="Pfam" id="PF01627">
    <property type="entry name" value="Hpt"/>
    <property type="match status" value="1"/>
</dbReference>